<evidence type="ECO:0000313" key="9">
    <source>
        <dbReference type="Proteomes" id="UP000198625"/>
    </source>
</evidence>
<evidence type="ECO:0000256" key="7">
    <source>
        <dbReference type="SAM" id="Phobius"/>
    </source>
</evidence>
<keyword evidence="6 7" id="KW-0472">Membrane</keyword>
<proteinExistence type="inferred from homology"/>
<evidence type="ECO:0000313" key="8">
    <source>
        <dbReference type="EMBL" id="SDY81107.1"/>
    </source>
</evidence>
<dbReference type="AlphaFoldDB" id="A0A1H3MWM1"/>
<feature type="transmembrane region" description="Helical" evidence="7">
    <location>
        <begin position="320"/>
        <end position="344"/>
    </location>
</feature>
<keyword evidence="5 7" id="KW-1133">Transmembrane helix</keyword>
<dbReference type="PANTHER" id="PTHR30106:SF1">
    <property type="entry name" value="UPF0324 MEMBRANE PROTEIN FN0533"/>
    <property type="match status" value="1"/>
</dbReference>
<keyword evidence="3" id="KW-1003">Cell membrane</keyword>
<organism evidence="8 9">
    <name type="scientific">Proteiniborus ethanoligenes</name>
    <dbReference type="NCBI Taxonomy" id="415015"/>
    <lineage>
        <taxon>Bacteria</taxon>
        <taxon>Bacillati</taxon>
        <taxon>Bacillota</taxon>
        <taxon>Clostridia</taxon>
        <taxon>Eubacteriales</taxon>
        <taxon>Proteiniborus</taxon>
    </lineage>
</organism>
<feature type="transmembrane region" description="Helical" evidence="7">
    <location>
        <begin position="90"/>
        <end position="110"/>
    </location>
</feature>
<gene>
    <name evidence="8" type="ORF">SAMN05660462_00953</name>
</gene>
<feature type="transmembrane region" description="Helical" evidence="7">
    <location>
        <begin position="148"/>
        <end position="169"/>
    </location>
</feature>
<comment type="similarity">
    <text evidence="2">Belongs to the UPF0324 family.</text>
</comment>
<dbReference type="STRING" id="415015.SAMN05660462_00953"/>
<dbReference type="Proteomes" id="UP000198625">
    <property type="component" value="Unassembled WGS sequence"/>
</dbReference>
<feature type="transmembrane region" description="Helical" evidence="7">
    <location>
        <begin position="30"/>
        <end position="46"/>
    </location>
</feature>
<evidence type="ECO:0000256" key="6">
    <source>
        <dbReference type="ARBA" id="ARBA00023136"/>
    </source>
</evidence>
<feature type="transmembrane region" description="Helical" evidence="7">
    <location>
        <begin position="209"/>
        <end position="231"/>
    </location>
</feature>
<keyword evidence="4 7" id="KW-0812">Transmembrane</keyword>
<name>A0A1H3MWM1_9FIRM</name>
<evidence type="ECO:0000256" key="2">
    <source>
        <dbReference type="ARBA" id="ARBA00007977"/>
    </source>
</evidence>
<reference evidence="8 9" key="1">
    <citation type="submission" date="2016-10" db="EMBL/GenBank/DDBJ databases">
        <authorList>
            <person name="de Groot N.N."/>
        </authorList>
    </citation>
    <scope>NUCLEOTIDE SEQUENCE [LARGE SCALE GENOMIC DNA]</scope>
    <source>
        <strain evidence="8 9">DSM 21650</strain>
    </source>
</reference>
<evidence type="ECO:0000256" key="4">
    <source>
        <dbReference type="ARBA" id="ARBA00022692"/>
    </source>
</evidence>
<dbReference type="OrthoDB" id="9811391at2"/>
<dbReference type="InterPro" id="IPR018383">
    <property type="entry name" value="UPF0324_pro"/>
</dbReference>
<comment type="subcellular location">
    <subcellularLocation>
        <location evidence="1">Cell membrane</location>
        <topology evidence="1">Multi-pass membrane protein</topology>
    </subcellularLocation>
</comment>
<feature type="transmembrane region" description="Helical" evidence="7">
    <location>
        <begin position="287"/>
        <end position="308"/>
    </location>
</feature>
<dbReference type="Pfam" id="PF03601">
    <property type="entry name" value="Cons_hypoth698"/>
    <property type="match status" value="1"/>
</dbReference>
<protein>
    <submittedName>
        <fullName evidence="8">Conserved hypothetical integral membrane protein</fullName>
    </submittedName>
</protein>
<sequence>MTFIKRNTLGIFFTAILAYISVFISKLMPYNLIGAGVFALLIGMILNPIVSKYKILHKGFEFTSKKILRIAIILMGLGLSFKQVVEVGKFSLIVMIFTLVTAFGGGYLLGRLFNMNWRLSSLISAGTGICGGSAVAAIAPVIDAEESQIAYAISATFIFDIIMVILFPIMGRFFNMSDLGYGLWTGTAVNDTSSVVAAGYAFSDIAGNFSVIVKLTRTLSIVPIVLIFSYINERLLRKSDKSSLDNNININTHTRKKINLKKIFPWFILMFLVMVAIKSTGTVPQAISYSVSNISKYFMVMSLGAIGLRTNFNKLAKSGFAPMLHGFIISALVVIVSFLVQMAVGQV</sequence>
<evidence type="ECO:0000256" key="1">
    <source>
        <dbReference type="ARBA" id="ARBA00004651"/>
    </source>
</evidence>
<keyword evidence="9" id="KW-1185">Reference proteome</keyword>
<feature type="transmembrane region" description="Helical" evidence="7">
    <location>
        <begin position="122"/>
        <end position="142"/>
    </location>
</feature>
<feature type="transmembrane region" description="Helical" evidence="7">
    <location>
        <begin position="7"/>
        <end position="24"/>
    </location>
</feature>
<accession>A0A1H3MWM1</accession>
<dbReference type="EMBL" id="FNQE01000008">
    <property type="protein sequence ID" value="SDY81107.1"/>
    <property type="molecule type" value="Genomic_DNA"/>
</dbReference>
<dbReference type="GO" id="GO:0005886">
    <property type="term" value="C:plasma membrane"/>
    <property type="evidence" value="ECO:0007669"/>
    <property type="project" value="UniProtKB-SubCell"/>
</dbReference>
<dbReference type="RefSeq" id="WP_091727930.1">
    <property type="nucleotide sequence ID" value="NZ_FNQE01000008.1"/>
</dbReference>
<evidence type="ECO:0000256" key="3">
    <source>
        <dbReference type="ARBA" id="ARBA00022475"/>
    </source>
</evidence>
<dbReference type="PANTHER" id="PTHR30106">
    <property type="entry name" value="INNER MEMBRANE PROTEIN YEIH-RELATED"/>
    <property type="match status" value="1"/>
</dbReference>
<feature type="transmembrane region" description="Helical" evidence="7">
    <location>
        <begin position="263"/>
        <end position="281"/>
    </location>
</feature>
<evidence type="ECO:0000256" key="5">
    <source>
        <dbReference type="ARBA" id="ARBA00022989"/>
    </source>
</evidence>